<reference evidence="2" key="2">
    <citation type="journal article" date="2021" name="PeerJ">
        <title>Extensive microbial diversity within the chicken gut microbiome revealed by metagenomics and culture.</title>
        <authorList>
            <person name="Gilroy R."/>
            <person name="Ravi A."/>
            <person name="Getino M."/>
            <person name="Pursley I."/>
            <person name="Horton D.L."/>
            <person name="Alikhan N.F."/>
            <person name="Baker D."/>
            <person name="Gharbi K."/>
            <person name="Hall N."/>
            <person name="Watson M."/>
            <person name="Adriaenssens E.M."/>
            <person name="Foster-Nyarko E."/>
            <person name="Jarju S."/>
            <person name="Secka A."/>
            <person name="Antonio M."/>
            <person name="Oren A."/>
            <person name="Chaudhuri R.R."/>
            <person name="La Ragione R."/>
            <person name="Hildebrand F."/>
            <person name="Pallen M.J."/>
        </authorList>
    </citation>
    <scope>NUCLEOTIDE SEQUENCE</scope>
    <source>
        <strain evidence="2">ChiGjej3B3-7149</strain>
    </source>
</reference>
<proteinExistence type="predicted"/>
<dbReference type="Pfam" id="PF00126">
    <property type="entry name" value="HTH_1"/>
    <property type="match status" value="1"/>
</dbReference>
<protein>
    <submittedName>
        <fullName evidence="2">LysR family transcriptional regulator</fullName>
    </submittedName>
</protein>
<dbReference type="AlphaFoldDB" id="A0A9D1DK94"/>
<dbReference type="InterPro" id="IPR051815">
    <property type="entry name" value="Molybdate_resp_trans_reg"/>
</dbReference>
<gene>
    <name evidence="2" type="ORF">IAD36_02255</name>
</gene>
<reference evidence="2" key="1">
    <citation type="submission" date="2020-10" db="EMBL/GenBank/DDBJ databases">
        <authorList>
            <person name="Gilroy R."/>
        </authorList>
    </citation>
    <scope>NUCLEOTIDE SEQUENCE</scope>
    <source>
        <strain evidence="2">ChiGjej3B3-7149</strain>
    </source>
</reference>
<dbReference type="Gene3D" id="1.10.10.10">
    <property type="entry name" value="Winged helix-like DNA-binding domain superfamily/Winged helix DNA-binding domain"/>
    <property type="match status" value="1"/>
</dbReference>
<dbReference type="GO" id="GO:0003700">
    <property type="term" value="F:DNA-binding transcription factor activity"/>
    <property type="evidence" value="ECO:0007669"/>
    <property type="project" value="InterPro"/>
</dbReference>
<evidence type="ECO:0000259" key="1">
    <source>
        <dbReference type="Pfam" id="PF00126"/>
    </source>
</evidence>
<dbReference type="InterPro" id="IPR036390">
    <property type="entry name" value="WH_DNA-bd_sf"/>
</dbReference>
<organism evidence="2 3">
    <name type="scientific">Candidatus Scatomorpha intestinigallinarum</name>
    <dbReference type="NCBI Taxonomy" id="2840923"/>
    <lineage>
        <taxon>Bacteria</taxon>
        <taxon>Bacillati</taxon>
        <taxon>Bacillota</taxon>
        <taxon>Clostridia</taxon>
        <taxon>Eubacteriales</taxon>
        <taxon>Candidatus Scatomorpha</taxon>
    </lineage>
</organism>
<dbReference type="InterPro" id="IPR036388">
    <property type="entry name" value="WH-like_DNA-bd_sf"/>
</dbReference>
<evidence type="ECO:0000313" key="2">
    <source>
        <dbReference type="EMBL" id="HIR54410.1"/>
    </source>
</evidence>
<dbReference type="PANTHER" id="PTHR30432:SF1">
    <property type="entry name" value="DNA-BINDING TRANSCRIPTIONAL DUAL REGULATOR MODE"/>
    <property type="match status" value="1"/>
</dbReference>
<comment type="caution">
    <text evidence="2">The sequence shown here is derived from an EMBL/GenBank/DDBJ whole genome shotgun (WGS) entry which is preliminary data.</text>
</comment>
<sequence length="115" mass="12770">MEKMHYNISVRLFTAGKCFGPGMAALLSLVRERHSLRAAAAEMGMAYSKAWRILRDCEGALGFPLLDSTTGGRHGGGAVLTAEAEALLSDYETFCRRLREEGDSLFSECFERWMN</sequence>
<feature type="domain" description="HTH lysR-type" evidence="1">
    <location>
        <begin position="29"/>
        <end position="85"/>
    </location>
</feature>
<evidence type="ECO:0000313" key="3">
    <source>
        <dbReference type="Proteomes" id="UP000824238"/>
    </source>
</evidence>
<dbReference type="Proteomes" id="UP000824238">
    <property type="component" value="Unassembled WGS sequence"/>
</dbReference>
<name>A0A9D1DK94_9FIRM</name>
<dbReference type="PANTHER" id="PTHR30432">
    <property type="entry name" value="TRANSCRIPTIONAL REGULATOR MODE"/>
    <property type="match status" value="1"/>
</dbReference>
<dbReference type="InterPro" id="IPR000847">
    <property type="entry name" value="LysR_HTH_N"/>
</dbReference>
<dbReference type="EMBL" id="DVHH01000060">
    <property type="protein sequence ID" value="HIR54410.1"/>
    <property type="molecule type" value="Genomic_DNA"/>
</dbReference>
<dbReference type="SUPFAM" id="SSF46785">
    <property type="entry name" value="Winged helix' DNA-binding domain"/>
    <property type="match status" value="1"/>
</dbReference>
<accession>A0A9D1DK94</accession>